<evidence type="ECO:0000256" key="1">
    <source>
        <dbReference type="SAM" id="MobiDB-lite"/>
    </source>
</evidence>
<dbReference type="RefSeq" id="WP_136529268.1">
    <property type="nucleotide sequence ID" value="NZ_STGX01000005.1"/>
</dbReference>
<comment type="caution">
    <text evidence="3">The sequence shown here is derived from an EMBL/GenBank/DDBJ whole genome shotgun (WGS) entry which is preliminary data.</text>
</comment>
<sequence>MEPPKALADWARKGDQAEREWARQSVDVWARQAAFAQPLRWGEAEAAVLEREYPPLPGSAVVRVVGLVGWIGTAIIAVPALGAGLVGFALVAVGTRPGAAENWLSLASFLFLLAVVAVCSSLGYWWQTRRRSLVFAASDAGAVLGSGAAFAVLFATHATVSSWLVVLMAATGVLGLVSLVLALASKPEGRPKQRKPPRRGPRGDKRARALRARKRLLEILVHRGLVDLDEADRIRVGEMPLGYWSELDGLDERERRRVLEMRHVGWRDFTPEDAWKGNA</sequence>
<name>A0A4S8PIL1_9ACTN</name>
<keyword evidence="4" id="KW-1185">Reference proteome</keyword>
<reference evidence="3 4" key="1">
    <citation type="journal article" date="2018" name="Int. J. Syst. Evol. Microbiol.">
        <title>Glycomyces paridis sp. nov., isolated from the medicinal plant Paris polyphylla.</title>
        <authorList>
            <person name="Fang X.M."/>
            <person name="Bai J.L."/>
            <person name="Su J."/>
            <person name="Zhao L.L."/>
            <person name="Liu H.Y."/>
            <person name="Ma B.P."/>
            <person name="Zhang Y.Q."/>
            <person name="Yu L.Y."/>
        </authorList>
    </citation>
    <scope>NUCLEOTIDE SEQUENCE [LARGE SCALE GENOMIC DNA]</scope>
    <source>
        <strain evidence="3 4">CPCC 204357</strain>
    </source>
</reference>
<accession>A0A4S8PIL1</accession>
<keyword evidence="2" id="KW-0812">Transmembrane</keyword>
<keyword evidence="2" id="KW-1133">Transmembrane helix</keyword>
<proteinExistence type="predicted"/>
<feature type="transmembrane region" description="Helical" evidence="2">
    <location>
        <begin position="103"/>
        <end position="126"/>
    </location>
</feature>
<protein>
    <submittedName>
        <fullName evidence="3">Uncharacterized protein</fullName>
    </submittedName>
</protein>
<dbReference type="EMBL" id="STGX01000005">
    <property type="protein sequence ID" value="THV29525.1"/>
    <property type="molecule type" value="Genomic_DNA"/>
</dbReference>
<gene>
    <name evidence="3" type="ORF">E9998_08440</name>
</gene>
<keyword evidence="2" id="KW-0472">Membrane</keyword>
<feature type="region of interest" description="Disordered" evidence="1">
    <location>
        <begin position="188"/>
        <end position="207"/>
    </location>
</feature>
<feature type="transmembrane region" description="Helical" evidence="2">
    <location>
        <begin position="133"/>
        <end position="156"/>
    </location>
</feature>
<organism evidence="3 4">
    <name type="scientific">Glycomyces paridis</name>
    <dbReference type="NCBI Taxonomy" id="2126555"/>
    <lineage>
        <taxon>Bacteria</taxon>
        <taxon>Bacillati</taxon>
        <taxon>Actinomycetota</taxon>
        <taxon>Actinomycetes</taxon>
        <taxon>Glycomycetales</taxon>
        <taxon>Glycomycetaceae</taxon>
        <taxon>Glycomyces</taxon>
    </lineage>
</organism>
<evidence type="ECO:0000256" key="2">
    <source>
        <dbReference type="SAM" id="Phobius"/>
    </source>
</evidence>
<evidence type="ECO:0000313" key="4">
    <source>
        <dbReference type="Proteomes" id="UP000305792"/>
    </source>
</evidence>
<dbReference type="Proteomes" id="UP000305792">
    <property type="component" value="Unassembled WGS sequence"/>
</dbReference>
<evidence type="ECO:0000313" key="3">
    <source>
        <dbReference type="EMBL" id="THV29525.1"/>
    </source>
</evidence>
<dbReference type="OrthoDB" id="5189722at2"/>
<dbReference type="AlphaFoldDB" id="A0A4S8PIL1"/>
<feature type="transmembrane region" description="Helical" evidence="2">
    <location>
        <begin position="162"/>
        <end position="184"/>
    </location>
</feature>
<feature type="transmembrane region" description="Helical" evidence="2">
    <location>
        <begin position="60"/>
        <end position="91"/>
    </location>
</feature>